<dbReference type="InterPro" id="IPR015943">
    <property type="entry name" value="WD40/YVTN_repeat-like_dom_sf"/>
</dbReference>
<dbReference type="EC" id="2.7.13.3" evidence="2"/>
<dbReference type="PROSITE" id="PS50109">
    <property type="entry name" value="HIS_KIN"/>
    <property type="match status" value="1"/>
</dbReference>
<reference evidence="12 13" key="1">
    <citation type="submission" date="2018-06" db="EMBL/GenBank/DDBJ databases">
        <title>Genomic Encyclopedia of Type Strains, Phase III (KMG-III): the genomes of soil and plant-associated and newly described type strains.</title>
        <authorList>
            <person name="Whitman W."/>
        </authorList>
    </citation>
    <scope>NUCLEOTIDE SEQUENCE [LARGE SCALE GENOMIC DNA]</scope>
    <source>
        <strain evidence="12 13">CECT 7945</strain>
    </source>
</reference>
<name>A0A2V4XHC7_9FLAO</name>
<keyword evidence="6" id="KW-0804">Transcription</keyword>
<dbReference type="PROSITE" id="PS00041">
    <property type="entry name" value="HTH_ARAC_FAMILY_1"/>
    <property type="match status" value="1"/>
</dbReference>
<dbReference type="GO" id="GO:0000155">
    <property type="term" value="F:phosphorelay sensor kinase activity"/>
    <property type="evidence" value="ECO:0007669"/>
    <property type="project" value="InterPro"/>
</dbReference>
<feature type="domain" description="Response regulatory" evidence="11">
    <location>
        <begin position="1065"/>
        <end position="1180"/>
    </location>
</feature>
<dbReference type="InterPro" id="IPR003661">
    <property type="entry name" value="HisK_dim/P_dom"/>
</dbReference>
<dbReference type="Pfam" id="PF07495">
    <property type="entry name" value="Y_Y_Y"/>
    <property type="match status" value="1"/>
</dbReference>
<evidence type="ECO:0000259" key="9">
    <source>
        <dbReference type="PROSITE" id="PS01124"/>
    </source>
</evidence>
<dbReference type="SMART" id="SM00448">
    <property type="entry name" value="REC"/>
    <property type="match status" value="1"/>
</dbReference>
<feature type="signal peptide" evidence="8">
    <location>
        <begin position="1"/>
        <end position="27"/>
    </location>
</feature>
<dbReference type="Gene3D" id="3.30.565.10">
    <property type="entry name" value="Histidine kinase-like ATPase, C-terminal domain"/>
    <property type="match status" value="1"/>
</dbReference>
<keyword evidence="5" id="KW-0238">DNA-binding</keyword>
<dbReference type="PROSITE" id="PS01124">
    <property type="entry name" value="HTH_ARAC_FAMILY_2"/>
    <property type="match status" value="1"/>
</dbReference>
<dbReference type="Pfam" id="PF00072">
    <property type="entry name" value="Response_reg"/>
    <property type="match status" value="1"/>
</dbReference>
<keyword evidence="4" id="KW-0805">Transcription regulation</keyword>
<protein>
    <recommendedName>
        <fullName evidence="2">histidine kinase</fullName>
        <ecNumber evidence="2">2.7.13.3</ecNumber>
    </recommendedName>
</protein>
<dbReference type="Gene3D" id="1.10.10.60">
    <property type="entry name" value="Homeodomain-like"/>
    <property type="match status" value="1"/>
</dbReference>
<evidence type="ECO:0000256" key="4">
    <source>
        <dbReference type="ARBA" id="ARBA00023015"/>
    </source>
</evidence>
<dbReference type="InterPro" id="IPR009057">
    <property type="entry name" value="Homeodomain-like_sf"/>
</dbReference>
<proteinExistence type="predicted"/>
<comment type="caution">
    <text evidence="12">The sequence shown here is derived from an EMBL/GenBank/DDBJ whole genome shotgun (WGS) entry which is preliminary data.</text>
</comment>
<evidence type="ECO:0000259" key="10">
    <source>
        <dbReference type="PROSITE" id="PS50109"/>
    </source>
</evidence>
<dbReference type="PRINTS" id="PR00032">
    <property type="entry name" value="HTHARAC"/>
</dbReference>
<dbReference type="InterPro" id="IPR003594">
    <property type="entry name" value="HATPase_dom"/>
</dbReference>
<dbReference type="InterPro" id="IPR018062">
    <property type="entry name" value="HTH_AraC-typ_CS"/>
</dbReference>
<dbReference type="Pfam" id="PF00512">
    <property type="entry name" value="HisKA"/>
    <property type="match status" value="1"/>
</dbReference>
<sequence>MVSRYRSLANLTLFICFVVACHFLANAQQPLGEKPFSFNNLTINDGLSQSSVISIAQDSIGYLWLATQDGLNKYNGRSFKYYDKQFEDITRPTFSKLGKIYNDKQNRLWIITNSGKLERYNQSTDQFDHIKTFENVSNIFQDKKLNVFIGTYGNGLFKIDAKTKDTLQVFKSKDILKTVYDFVEIDNTIIVAASGSVFEIKNNGSYKEIQINSHDNSNFSAIEIDQDNNLWLGTYGQGIYYKGKDSATILKFQHSNLPDNLNIEDLLIDSKNRLWIATYGNGAFLLDLETNSAINFKVDKNNPFAIHYNDILCLYEDVTGIIWLGSDGTGANYYDAHLIKFNVLTNNQVPKTVNVDVSRSISTDDNNNIWVGTSGKGLTYINFKKDEFKTYTTSNSPLVSNRIISLMHNNHNLWIGHQGFGLNIRDANGIYKSFPEIADFTIWRIVKENDNQSWLCTESNGIILFDMNKGIIKQFDKDNSALETNDIKTVIQGDNGILWIGSDVNGLYKLDTNTDVITNITTVNSKIKSLYFENNILWIGSNGKGLIKYNPSDDSKQIFTTEDGLPNNVIYGILPGNERNLWLSTNSGISKFNHLETNKFENFNNYDGLQSLEFNTGAYHKDDQGNLYFGGLEGINWFNPKQLTFNTIKPETIITNFEVYNKEQPLTQNVAYKFNKNTVTFTFSSLHFSQPSRNLYKYQLVNYDNDWINSDNNNTAHYTNLPPNDYTFKVISSNYDGVWNTEPATFSFTINQPWYLSKVAILGYVLMFLIGTYLVYSYLKWRWHIKMQLEYELKEIERLKKLDEFKTRIYTNISHEFRTPLTLISGPIEKQLSKPNLSKEDKKELTLVQNNSKRLLNLVNQLLDLSRLESGNLKLSVSKGNLAVALKQIIAAFEFKAKDKNINFTYKIPSVKEAWFDIDVIEKIISNLLANAIKYTPEEGRIHFDALEKNGQIVITIINNGNTMSNEELGKLFRRYYQNSKNADGMGIGLSLVKELAILSHGNIVAHCMNNDEIQFTLTLPIERSFYDTSEINNELHLIEDDQIIEETTTEIPLSTINTSKDHPILLIVEDDKDIREFISSIFENNYKIVEAHNGKVGIKKAFKHIPDIIISDIMMPKVDGIELCNVLKTDEKTSHIPIILLTAKTGDQNEITGLKTGADDYVIKPFNSDKLKIRVEKLIELRQKLQQRYSHNFELKEISTTSIDQLFLNKLMAVLNEYITDSSFNSELLAKKMLMSRMQLHRKLKALTGLSTTAFIRNERLKLSLNLIKNSKQTVSEIAYQVGFNTPSYFIKCFKEVYNATPAEYISD</sequence>
<evidence type="ECO:0000256" key="2">
    <source>
        <dbReference type="ARBA" id="ARBA00012438"/>
    </source>
</evidence>
<dbReference type="RefSeq" id="WP_110476058.1">
    <property type="nucleotide sequence ID" value="NZ_BMWQ01000005.1"/>
</dbReference>
<dbReference type="Pfam" id="PF07494">
    <property type="entry name" value="Reg_prop"/>
    <property type="match status" value="3"/>
</dbReference>
<dbReference type="FunFam" id="1.10.287.130:FF:000045">
    <property type="entry name" value="Two-component system sensor histidine kinase/response regulator"/>
    <property type="match status" value="1"/>
</dbReference>
<dbReference type="Pfam" id="PF12833">
    <property type="entry name" value="HTH_18"/>
    <property type="match status" value="1"/>
</dbReference>
<evidence type="ECO:0000313" key="13">
    <source>
        <dbReference type="Proteomes" id="UP000248054"/>
    </source>
</evidence>
<dbReference type="EMBL" id="QJTD01000005">
    <property type="protein sequence ID" value="PYE80553.1"/>
    <property type="molecule type" value="Genomic_DNA"/>
</dbReference>
<dbReference type="GO" id="GO:0003700">
    <property type="term" value="F:DNA-binding transcription factor activity"/>
    <property type="evidence" value="ECO:0007669"/>
    <property type="project" value="InterPro"/>
</dbReference>
<keyword evidence="13" id="KW-1185">Reference proteome</keyword>
<comment type="catalytic activity">
    <reaction evidence="1">
        <text>ATP + protein L-histidine = ADP + protein N-phospho-L-histidine.</text>
        <dbReference type="EC" id="2.7.13.3"/>
    </reaction>
</comment>
<keyword evidence="3 7" id="KW-0597">Phosphoprotein</keyword>
<dbReference type="InterPro" id="IPR001789">
    <property type="entry name" value="Sig_transdc_resp-reg_receiver"/>
</dbReference>
<dbReference type="Gene3D" id="2.60.40.10">
    <property type="entry name" value="Immunoglobulins"/>
    <property type="match status" value="1"/>
</dbReference>
<dbReference type="Gene3D" id="1.10.287.130">
    <property type="match status" value="1"/>
</dbReference>
<dbReference type="PROSITE" id="PS50110">
    <property type="entry name" value="RESPONSE_REGULATORY"/>
    <property type="match status" value="1"/>
</dbReference>
<dbReference type="SMART" id="SM00342">
    <property type="entry name" value="HTH_ARAC"/>
    <property type="match status" value="1"/>
</dbReference>
<dbReference type="InterPro" id="IPR011006">
    <property type="entry name" value="CheY-like_superfamily"/>
</dbReference>
<evidence type="ECO:0000256" key="8">
    <source>
        <dbReference type="SAM" id="SignalP"/>
    </source>
</evidence>
<dbReference type="GO" id="GO:0043565">
    <property type="term" value="F:sequence-specific DNA binding"/>
    <property type="evidence" value="ECO:0007669"/>
    <property type="project" value="InterPro"/>
</dbReference>
<evidence type="ECO:0000256" key="7">
    <source>
        <dbReference type="PROSITE-ProRule" id="PRU00169"/>
    </source>
</evidence>
<evidence type="ECO:0000313" key="12">
    <source>
        <dbReference type="EMBL" id="PYE80553.1"/>
    </source>
</evidence>
<dbReference type="SUPFAM" id="SSF52172">
    <property type="entry name" value="CheY-like"/>
    <property type="match status" value="1"/>
</dbReference>
<dbReference type="InterPro" id="IPR005467">
    <property type="entry name" value="His_kinase_dom"/>
</dbReference>
<dbReference type="SMART" id="SM00388">
    <property type="entry name" value="HisKA"/>
    <property type="match status" value="1"/>
</dbReference>
<dbReference type="InterPro" id="IPR011110">
    <property type="entry name" value="Reg_prop"/>
</dbReference>
<keyword evidence="12" id="KW-0418">Kinase</keyword>
<dbReference type="Pfam" id="PF02518">
    <property type="entry name" value="HATPase_c"/>
    <property type="match status" value="1"/>
</dbReference>
<evidence type="ECO:0000259" key="11">
    <source>
        <dbReference type="PROSITE" id="PS50110"/>
    </source>
</evidence>
<dbReference type="SMART" id="SM00387">
    <property type="entry name" value="HATPase_c"/>
    <property type="match status" value="1"/>
</dbReference>
<accession>A0A2V4XHC7</accession>
<feature type="domain" description="Histidine kinase" evidence="10">
    <location>
        <begin position="812"/>
        <end position="1024"/>
    </location>
</feature>
<dbReference type="Gene3D" id="2.130.10.10">
    <property type="entry name" value="YVTN repeat-like/Quinoprotein amine dehydrogenase"/>
    <property type="match status" value="2"/>
</dbReference>
<dbReference type="SUPFAM" id="SSF46689">
    <property type="entry name" value="Homeodomain-like"/>
    <property type="match status" value="1"/>
</dbReference>
<evidence type="ECO:0000256" key="5">
    <source>
        <dbReference type="ARBA" id="ARBA00023125"/>
    </source>
</evidence>
<feature type="chain" id="PRO_5016114640" description="histidine kinase" evidence="8">
    <location>
        <begin position="28"/>
        <end position="1309"/>
    </location>
</feature>
<gene>
    <name evidence="12" type="ORF">DFQ11_105152</name>
</gene>
<keyword evidence="8" id="KW-0732">Signal</keyword>
<dbReference type="CDD" id="cd17574">
    <property type="entry name" value="REC_OmpR"/>
    <property type="match status" value="1"/>
</dbReference>
<dbReference type="CDD" id="cd00082">
    <property type="entry name" value="HisKA"/>
    <property type="match status" value="1"/>
</dbReference>
<dbReference type="PANTHER" id="PTHR43547:SF2">
    <property type="entry name" value="HYBRID SIGNAL TRANSDUCTION HISTIDINE KINASE C"/>
    <property type="match status" value="1"/>
</dbReference>
<feature type="domain" description="HTH araC/xylS-type" evidence="9">
    <location>
        <begin position="1210"/>
        <end position="1309"/>
    </location>
</feature>
<dbReference type="InterPro" id="IPR020449">
    <property type="entry name" value="Tscrpt_reg_AraC-type_HTH"/>
</dbReference>
<dbReference type="Gene3D" id="3.40.50.2300">
    <property type="match status" value="1"/>
</dbReference>
<dbReference type="InterPro" id="IPR036097">
    <property type="entry name" value="HisK_dim/P_sf"/>
</dbReference>
<dbReference type="InterPro" id="IPR036890">
    <property type="entry name" value="HATPase_C_sf"/>
</dbReference>
<evidence type="ECO:0000256" key="1">
    <source>
        <dbReference type="ARBA" id="ARBA00000085"/>
    </source>
</evidence>
<dbReference type="SUPFAM" id="SSF47384">
    <property type="entry name" value="Homodimeric domain of signal transducing histidine kinase"/>
    <property type="match status" value="1"/>
</dbReference>
<dbReference type="SUPFAM" id="SSF63829">
    <property type="entry name" value="Calcium-dependent phosphotriesterase"/>
    <property type="match status" value="3"/>
</dbReference>
<dbReference type="SUPFAM" id="SSF55874">
    <property type="entry name" value="ATPase domain of HSP90 chaperone/DNA topoisomerase II/histidine kinase"/>
    <property type="match status" value="1"/>
</dbReference>
<keyword evidence="12" id="KW-0808">Transferase</keyword>
<dbReference type="InterPro" id="IPR011123">
    <property type="entry name" value="Y_Y_Y"/>
</dbReference>
<feature type="modified residue" description="4-aspartylphosphate" evidence="7">
    <location>
        <position position="1113"/>
    </location>
</feature>
<organism evidence="12 13">
    <name type="scientific">Winogradskyella epiphytica</name>
    <dbReference type="NCBI Taxonomy" id="262005"/>
    <lineage>
        <taxon>Bacteria</taxon>
        <taxon>Pseudomonadati</taxon>
        <taxon>Bacteroidota</taxon>
        <taxon>Flavobacteriia</taxon>
        <taxon>Flavobacteriales</taxon>
        <taxon>Flavobacteriaceae</taxon>
        <taxon>Winogradskyella</taxon>
    </lineage>
</organism>
<dbReference type="Proteomes" id="UP000248054">
    <property type="component" value="Unassembled WGS sequence"/>
</dbReference>
<dbReference type="OrthoDB" id="358279at2"/>
<dbReference type="InterPro" id="IPR013783">
    <property type="entry name" value="Ig-like_fold"/>
</dbReference>
<dbReference type="PANTHER" id="PTHR43547">
    <property type="entry name" value="TWO-COMPONENT HISTIDINE KINASE"/>
    <property type="match status" value="1"/>
</dbReference>
<dbReference type="InterPro" id="IPR018060">
    <property type="entry name" value="HTH_AraC"/>
</dbReference>
<evidence type="ECO:0000256" key="3">
    <source>
        <dbReference type="ARBA" id="ARBA00022553"/>
    </source>
</evidence>
<dbReference type="PROSITE" id="PS51257">
    <property type="entry name" value="PROKAR_LIPOPROTEIN"/>
    <property type="match status" value="1"/>
</dbReference>
<evidence type="ECO:0000256" key="6">
    <source>
        <dbReference type="ARBA" id="ARBA00023163"/>
    </source>
</evidence>